<dbReference type="InterPro" id="IPR029787">
    <property type="entry name" value="Nucleotide_cyclase"/>
</dbReference>
<dbReference type="PANTHER" id="PTHR16305:SF28">
    <property type="entry name" value="GUANYLATE CYCLASE DOMAIN-CONTAINING PROTEIN"/>
    <property type="match status" value="1"/>
</dbReference>
<evidence type="ECO:0000256" key="2">
    <source>
        <dbReference type="ARBA" id="ARBA00022840"/>
    </source>
</evidence>
<evidence type="ECO:0000313" key="4">
    <source>
        <dbReference type="EMBL" id="MBZ5709848.1"/>
    </source>
</evidence>
<feature type="domain" description="Guanylate cyclase" evidence="3">
    <location>
        <begin position="38"/>
        <end position="173"/>
    </location>
</feature>
<dbReference type="PROSITE" id="PS50125">
    <property type="entry name" value="GUANYLATE_CYCLASE_2"/>
    <property type="match status" value="2"/>
</dbReference>
<dbReference type="PANTHER" id="PTHR16305">
    <property type="entry name" value="TESTICULAR SOLUBLE ADENYLYL CYCLASE"/>
    <property type="match status" value="1"/>
</dbReference>
<dbReference type="SMART" id="SM00044">
    <property type="entry name" value="CYCc"/>
    <property type="match status" value="1"/>
</dbReference>
<dbReference type="SUPFAM" id="SSF48452">
    <property type="entry name" value="TPR-like"/>
    <property type="match status" value="3"/>
</dbReference>
<feature type="domain" description="Guanylate cyclase" evidence="3">
    <location>
        <begin position="250"/>
        <end position="380"/>
    </location>
</feature>
<organism evidence="4 5">
    <name type="scientific">Nannocystis pusilla</name>
    <dbReference type="NCBI Taxonomy" id="889268"/>
    <lineage>
        <taxon>Bacteria</taxon>
        <taxon>Pseudomonadati</taxon>
        <taxon>Myxococcota</taxon>
        <taxon>Polyangia</taxon>
        <taxon>Nannocystales</taxon>
        <taxon>Nannocystaceae</taxon>
        <taxon>Nannocystis</taxon>
    </lineage>
</organism>
<dbReference type="SUPFAM" id="SSF52540">
    <property type="entry name" value="P-loop containing nucleoside triphosphate hydrolases"/>
    <property type="match status" value="1"/>
</dbReference>
<keyword evidence="2" id="KW-0067">ATP-binding</keyword>
<evidence type="ECO:0000256" key="1">
    <source>
        <dbReference type="ARBA" id="ARBA00022741"/>
    </source>
</evidence>
<dbReference type="EMBL" id="JAIRAU010000009">
    <property type="protein sequence ID" value="MBZ5709848.1"/>
    <property type="molecule type" value="Genomic_DNA"/>
</dbReference>
<keyword evidence="5" id="KW-1185">Reference proteome</keyword>
<dbReference type="InterPro" id="IPR027417">
    <property type="entry name" value="P-loop_NTPase"/>
</dbReference>
<proteinExistence type="predicted"/>
<dbReference type="RefSeq" id="WP_224191620.1">
    <property type="nucleotide sequence ID" value="NZ_JAIRAU010000009.1"/>
</dbReference>
<evidence type="ECO:0000313" key="5">
    <source>
        <dbReference type="Proteomes" id="UP001139031"/>
    </source>
</evidence>
<dbReference type="CDD" id="cd07302">
    <property type="entry name" value="CHD"/>
    <property type="match status" value="2"/>
</dbReference>
<sequence length="1314" mass="142179">MPELFKALASYIPAIVTRRLSVDPRPLHQPQAEIVAAAVLCADVTGFTALTEALAKQGPAGVEKVAAGLNTYFGRLIEITAAHGGDVVKFAGDALTAVWVAEGSSARAAEAAVACGLAIQAALHNLPIDDGIELSLRIGVAAGRIALVHVGGLGGRWQLVLVGPAIEAVRRAQALARPGEVVVDRRVAAMLGGRVDGEPRGEQGFGRVVVLRDPTVPTPLVRPQLPDAAEEALRGYVPPAVIARLSAGQSSFLAELRRLSVLFINFPDLKHQTPLIEAQEVMAAVQQIVETWEGTISHLSVDDHGTTVLVAFGLPPLAHEDDPVRAVEAAQQARELQQRLGWRATCGIASGRAFCGTVGSAERCEYTVLGDVVNLAARLMQAGDGKSVLCDHYTFVATRGQFLFEGLPPISVKGKEGTISIYTPASARLPGRSQQQRAVSGPLPAAGGPKATLVGRMRERGVLINGLHEVLRGKSATIVVEGEAGLGKTRLADDLLDQAEAAGAQRLLGAREISDAAGPYHAWLPIFATIFGLNQGTDGGQGSDPYQRVVSGLRRLVPAAVSRAPLLGAVLPLDVADNDRTAPLQGRARAEQTRVLLVQILLAYLKANPTVLLLEDAQRFDSASWALLAEVREEVHPLLCVLVTGPVDSDTAAAELRQILADRGTYHLQLQPLSLAETENLVCRRLGVSRLPPEVASFIYERAEGHPFFSEELASALRDAGFITIWNGECLLSHEAGDLRTAKFPDNLEAVITSRIDRLQQQHQLVLKVGAVLGRVFSLSLLRGIYPLEADKAQLPEYLQALERRGLVVPKPGAAEGTFLFKHALTQEVAYNLLPFAQRQQLHQAVAEHFERAHGSKLELYYPLLAHHWYRVVASSALVPGGGRPSPELIGRAVLYLQRAGDQAIRNDAGQEAVSHYSHAIELLQHLPESPERVEQEIGLQIGLGNAQVATLGFGSDEVEQTFARARELCREVGDTRHLFPVLFGLWQHYVVRAQLDVARELAEQMLVFAERRRQRVPLLVSHRGLGTQLFHQGDFERSRAHLERSVVLYAPDFDRNLGHLYIHDPRIAGLAILSLTLWMLGRTAEALERSRVSVALARELGHGFSTTFALVTAAILRQILHDVDGARTHADQVIQLKAEATLGAWVSFADAIRAWTMAELGQHDEGLDMLRQALIELQAAGMGMFMPWTFSVFSDLCVRAGRIDEGLSVLSEAMESSRLSGARWWEVELMRQRAEIVHAAGEVDEAALLLHEALELAREQGARALELRAGLSMARLFPDDPSARARLRALHDELADKVDDVLLAALAAAAAGD</sequence>
<dbReference type="Pfam" id="PF00211">
    <property type="entry name" value="Guanylate_cyc"/>
    <property type="match status" value="2"/>
</dbReference>
<dbReference type="Gene3D" id="1.25.40.10">
    <property type="entry name" value="Tetratricopeptide repeat domain"/>
    <property type="match status" value="2"/>
</dbReference>
<evidence type="ECO:0000259" key="3">
    <source>
        <dbReference type="PROSITE" id="PS50125"/>
    </source>
</evidence>
<protein>
    <submittedName>
        <fullName evidence="4">AAA family ATPase</fullName>
    </submittedName>
</protein>
<dbReference type="InterPro" id="IPR011990">
    <property type="entry name" value="TPR-like_helical_dom_sf"/>
</dbReference>
<name>A0ABS7TNN6_9BACT</name>
<dbReference type="SUPFAM" id="SSF55073">
    <property type="entry name" value="Nucleotide cyclase"/>
    <property type="match status" value="2"/>
</dbReference>
<dbReference type="Gene3D" id="3.30.70.1230">
    <property type="entry name" value="Nucleotide cyclase"/>
    <property type="match status" value="2"/>
</dbReference>
<accession>A0ABS7TNN6</accession>
<dbReference type="InterPro" id="IPR041664">
    <property type="entry name" value="AAA_16"/>
</dbReference>
<gene>
    <name evidence="4" type="ORF">K7C98_11330</name>
</gene>
<keyword evidence="1" id="KW-0547">Nucleotide-binding</keyword>
<dbReference type="InterPro" id="IPR001054">
    <property type="entry name" value="A/G_cyclase"/>
</dbReference>
<dbReference type="Pfam" id="PF13191">
    <property type="entry name" value="AAA_16"/>
    <property type="match status" value="1"/>
</dbReference>
<comment type="caution">
    <text evidence="4">The sequence shown here is derived from an EMBL/GenBank/DDBJ whole genome shotgun (WGS) entry which is preliminary data.</text>
</comment>
<reference evidence="4" key="1">
    <citation type="submission" date="2021-08" db="EMBL/GenBank/DDBJ databases">
        <authorList>
            <person name="Stevens D.C."/>
        </authorList>
    </citation>
    <scope>NUCLEOTIDE SEQUENCE</scope>
    <source>
        <strain evidence="4">DSM 53165</strain>
    </source>
</reference>
<dbReference type="Proteomes" id="UP001139031">
    <property type="component" value="Unassembled WGS sequence"/>
</dbReference>